<evidence type="ECO:0000313" key="7">
    <source>
        <dbReference type="EMBL" id="MBM7802739.1"/>
    </source>
</evidence>
<dbReference type="Pfam" id="PF04542">
    <property type="entry name" value="Sigma70_r2"/>
    <property type="match status" value="1"/>
</dbReference>
<dbReference type="Proteomes" id="UP000746584">
    <property type="component" value="Unassembled WGS sequence"/>
</dbReference>
<dbReference type="InterPro" id="IPR014284">
    <property type="entry name" value="RNA_pol_sigma-70_dom"/>
</dbReference>
<dbReference type="InterPro" id="IPR013249">
    <property type="entry name" value="RNA_pol_sigma70_r4_t2"/>
</dbReference>
<dbReference type="InterPro" id="IPR007627">
    <property type="entry name" value="RNA_pol_sigma70_r2"/>
</dbReference>
<evidence type="ECO:0000259" key="5">
    <source>
        <dbReference type="Pfam" id="PF04542"/>
    </source>
</evidence>
<evidence type="ECO:0000259" key="6">
    <source>
        <dbReference type="Pfam" id="PF08281"/>
    </source>
</evidence>
<sequence length="245" mass="27049">MIIFFICSSPQMTCPALRWAPGGHPVGETVDLSRKRFETIRGGRTVRDVTFVSRSEPPQAPVATSDAELFRRAATGDRAAFGLIYDRHVHTVYRYALSLLRAVPEAEDLTQDVFITAWKSAGKVRLVDASALPWLLVTTRRSGANRSRELQKRAALPDSAADRLVDERLSPEDAAEREELRSAITAAVASLSEVDQHLYMLCIDHGMSYADAAKQLGVTHGVVRNRLSRLRTTLQIALAPTRGEP</sequence>
<evidence type="ECO:0000256" key="4">
    <source>
        <dbReference type="ARBA" id="ARBA00023163"/>
    </source>
</evidence>
<evidence type="ECO:0000313" key="8">
    <source>
        <dbReference type="Proteomes" id="UP000746584"/>
    </source>
</evidence>
<feature type="domain" description="RNA polymerase sigma factor 70 region 4 type 2" evidence="6">
    <location>
        <begin position="183"/>
        <end position="234"/>
    </location>
</feature>
<keyword evidence="2" id="KW-0805">Transcription regulation</keyword>
<dbReference type="InterPro" id="IPR039425">
    <property type="entry name" value="RNA_pol_sigma-70-like"/>
</dbReference>
<accession>A0ABS2RUR6</accession>
<keyword evidence="3" id="KW-0731">Sigma factor</keyword>
<dbReference type="Pfam" id="PF08281">
    <property type="entry name" value="Sigma70_r4_2"/>
    <property type="match status" value="1"/>
</dbReference>
<evidence type="ECO:0000256" key="3">
    <source>
        <dbReference type="ARBA" id="ARBA00023082"/>
    </source>
</evidence>
<feature type="domain" description="RNA polymerase sigma-70 region 2" evidence="5">
    <location>
        <begin position="84"/>
        <end position="149"/>
    </location>
</feature>
<organism evidence="7 8">
    <name type="scientific">Curtobacterium luteum</name>
    <dbReference type="NCBI Taxonomy" id="33881"/>
    <lineage>
        <taxon>Bacteria</taxon>
        <taxon>Bacillati</taxon>
        <taxon>Actinomycetota</taxon>
        <taxon>Actinomycetes</taxon>
        <taxon>Micrococcales</taxon>
        <taxon>Microbacteriaceae</taxon>
        <taxon>Curtobacterium</taxon>
    </lineage>
</organism>
<proteinExistence type="inferred from homology"/>
<dbReference type="EMBL" id="JAFBCG010000001">
    <property type="protein sequence ID" value="MBM7802739.1"/>
    <property type="molecule type" value="Genomic_DNA"/>
</dbReference>
<dbReference type="SUPFAM" id="SSF88946">
    <property type="entry name" value="Sigma2 domain of RNA polymerase sigma factors"/>
    <property type="match status" value="1"/>
</dbReference>
<dbReference type="InterPro" id="IPR013325">
    <property type="entry name" value="RNA_pol_sigma_r2"/>
</dbReference>
<keyword evidence="4" id="KW-0804">Transcription</keyword>
<protein>
    <submittedName>
        <fullName evidence="7">RNA polymerase sigma-70 factor (ECF subfamily)</fullName>
    </submittedName>
</protein>
<dbReference type="RefSeq" id="WP_175327304.1">
    <property type="nucleotide sequence ID" value="NZ_BMOI01000021.1"/>
</dbReference>
<gene>
    <name evidence="7" type="ORF">JOE58_001990</name>
</gene>
<evidence type="ECO:0000256" key="1">
    <source>
        <dbReference type="ARBA" id="ARBA00010641"/>
    </source>
</evidence>
<dbReference type="PANTHER" id="PTHR43133:SF25">
    <property type="entry name" value="RNA POLYMERASE SIGMA FACTOR RFAY-RELATED"/>
    <property type="match status" value="1"/>
</dbReference>
<reference evidence="7 8" key="1">
    <citation type="submission" date="2021-01" db="EMBL/GenBank/DDBJ databases">
        <title>Sequencing the genomes of 1000 actinobacteria strains.</title>
        <authorList>
            <person name="Klenk H.-P."/>
        </authorList>
    </citation>
    <scope>NUCLEOTIDE SEQUENCE [LARGE SCALE GENOMIC DNA]</scope>
    <source>
        <strain evidence="7 8">DSM 20542</strain>
    </source>
</reference>
<dbReference type="InterPro" id="IPR013324">
    <property type="entry name" value="RNA_pol_sigma_r3/r4-like"/>
</dbReference>
<dbReference type="Gene3D" id="1.10.1740.10">
    <property type="match status" value="1"/>
</dbReference>
<dbReference type="PANTHER" id="PTHR43133">
    <property type="entry name" value="RNA POLYMERASE ECF-TYPE SIGMA FACTO"/>
    <property type="match status" value="1"/>
</dbReference>
<comment type="caution">
    <text evidence="7">The sequence shown here is derived from an EMBL/GenBank/DDBJ whole genome shotgun (WGS) entry which is preliminary data.</text>
</comment>
<dbReference type="InterPro" id="IPR036388">
    <property type="entry name" value="WH-like_DNA-bd_sf"/>
</dbReference>
<name>A0ABS2RUR6_9MICO</name>
<dbReference type="NCBIfam" id="TIGR02937">
    <property type="entry name" value="sigma70-ECF"/>
    <property type="match status" value="1"/>
</dbReference>
<comment type="similarity">
    <text evidence="1">Belongs to the sigma-70 factor family. ECF subfamily.</text>
</comment>
<evidence type="ECO:0000256" key="2">
    <source>
        <dbReference type="ARBA" id="ARBA00023015"/>
    </source>
</evidence>
<dbReference type="SUPFAM" id="SSF88659">
    <property type="entry name" value="Sigma3 and sigma4 domains of RNA polymerase sigma factors"/>
    <property type="match status" value="1"/>
</dbReference>
<dbReference type="Gene3D" id="1.10.10.10">
    <property type="entry name" value="Winged helix-like DNA-binding domain superfamily/Winged helix DNA-binding domain"/>
    <property type="match status" value="1"/>
</dbReference>
<keyword evidence="8" id="KW-1185">Reference proteome</keyword>